<dbReference type="InterPro" id="IPR019826">
    <property type="entry name" value="Carboxylesterase_B_AS"/>
</dbReference>
<dbReference type="InterPro" id="IPR019819">
    <property type="entry name" value="Carboxylesterase_B_CS"/>
</dbReference>
<protein>
    <recommendedName>
        <fullName evidence="3">Carboxylic ester hydrolase</fullName>
        <ecNumber evidence="3">3.1.1.-</ecNumber>
    </recommendedName>
</protein>
<feature type="domain" description="Carboxylesterase type B" evidence="4">
    <location>
        <begin position="26"/>
        <end position="495"/>
    </location>
</feature>
<keyword evidence="2 3" id="KW-0378">Hydrolase</keyword>
<proteinExistence type="inferred from homology"/>
<feature type="chain" id="PRO_5041771793" description="Carboxylic ester hydrolase" evidence="3">
    <location>
        <begin position="22"/>
        <end position="532"/>
    </location>
</feature>
<dbReference type="GO" id="GO:0016787">
    <property type="term" value="F:hydrolase activity"/>
    <property type="evidence" value="ECO:0007669"/>
    <property type="project" value="UniProtKB-KW"/>
</dbReference>
<feature type="signal peptide" evidence="3">
    <location>
        <begin position="1"/>
        <end position="21"/>
    </location>
</feature>
<keyword evidence="6" id="KW-1185">Reference proteome</keyword>
<dbReference type="Gene3D" id="3.40.50.1820">
    <property type="entry name" value="alpha/beta hydrolase"/>
    <property type="match status" value="1"/>
</dbReference>
<sequence length="532" mass="56012">MFPSRAGKVLLVAAVAGVAVAAPLSTVTLDYGTFTGLTDATNEIVYFRGVKFADAPVGALRWQAPVSPPTMHLGNVNATQYAAECIATTQTTTSSTTAEDCLFINVFIPIATTATSALPVLVYFHGGGFEGGTAAGAPPENIIQNSAKPLIFATVQYRLGQFGFLGGTPVANNGALNAGLLDQKAALVWIQRYISKFGGDPRRVTIWGESAGAGSTMFHLVGNDGANGNLFHQAMGDSPSLSFLPHYTDSFVEDLFTQFAGFAGCGSSGTGDAIMACLRAAPVNTIASAGSKILGNRTSSLYPLAPIADGKFIATRPVEAFKSGLFARVPVLFGSNTNEGAHWSAGLANPAANTSEANATETTVYNFITGQFSTFTRASFDKAIAELYPLADYNNSFSLQGQQMYGEMRYICSAVLIAGAAHDFGLPAYQYHWDNPTLSSDHGADLNAFFDGTRTFDADDQAIVNAMRGYFTSFVTDGTPVAANAITWPSAVDSNGSPRIFLHPGDLSLENVTEALSERCAFWHGLSGEIST</sequence>
<dbReference type="EMBL" id="JARKIF010000019">
    <property type="protein sequence ID" value="KAJ7618531.1"/>
    <property type="molecule type" value="Genomic_DNA"/>
</dbReference>
<name>A0AAD7FG80_9AGAR</name>
<dbReference type="PROSITE" id="PS00122">
    <property type="entry name" value="CARBOXYLESTERASE_B_1"/>
    <property type="match status" value="1"/>
</dbReference>
<evidence type="ECO:0000259" key="4">
    <source>
        <dbReference type="Pfam" id="PF00135"/>
    </source>
</evidence>
<organism evidence="5 6">
    <name type="scientific">Roridomyces roridus</name>
    <dbReference type="NCBI Taxonomy" id="1738132"/>
    <lineage>
        <taxon>Eukaryota</taxon>
        <taxon>Fungi</taxon>
        <taxon>Dikarya</taxon>
        <taxon>Basidiomycota</taxon>
        <taxon>Agaricomycotina</taxon>
        <taxon>Agaricomycetes</taxon>
        <taxon>Agaricomycetidae</taxon>
        <taxon>Agaricales</taxon>
        <taxon>Marasmiineae</taxon>
        <taxon>Mycenaceae</taxon>
        <taxon>Roridomyces</taxon>
    </lineage>
</organism>
<dbReference type="AlphaFoldDB" id="A0AAD7FG80"/>
<accession>A0AAD7FG80</accession>
<evidence type="ECO:0000256" key="2">
    <source>
        <dbReference type="ARBA" id="ARBA00022801"/>
    </source>
</evidence>
<dbReference type="InterPro" id="IPR050309">
    <property type="entry name" value="Type-B_Carboxylest/Lipase"/>
</dbReference>
<dbReference type="InterPro" id="IPR029058">
    <property type="entry name" value="AB_hydrolase_fold"/>
</dbReference>
<evidence type="ECO:0000256" key="3">
    <source>
        <dbReference type="RuleBase" id="RU361235"/>
    </source>
</evidence>
<evidence type="ECO:0000256" key="1">
    <source>
        <dbReference type="ARBA" id="ARBA00005964"/>
    </source>
</evidence>
<dbReference type="PROSITE" id="PS00941">
    <property type="entry name" value="CARBOXYLESTERASE_B_2"/>
    <property type="match status" value="1"/>
</dbReference>
<evidence type="ECO:0000313" key="5">
    <source>
        <dbReference type="EMBL" id="KAJ7618531.1"/>
    </source>
</evidence>
<reference evidence="5" key="1">
    <citation type="submission" date="2023-03" db="EMBL/GenBank/DDBJ databases">
        <title>Massive genome expansion in bonnet fungi (Mycena s.s.) driven by repeated elements and novel gene families across ecological guilds.</title>
        <authorList>
            <consortium name="Lawrence Berkeley National Laboratory"/>
            <person name="Harder C.B."/>
            <person name="Miyauchi S."/>
            <person name="Viragh M."/>
            <person name="Kuo A."/>
            <person name="Thoen E."/>
            <person name="Andreopoulos B."/>
            <person name="Lu D."/>
            <person name="Skrede I."/>
            <person name="Drula E."/>
            <person name="Henrissat B."/>
            <person name="Morin E."/>
            <person name="Kohler A."/>
            <person name="Barry K."/>
            <person name="LaButti K."/>
            <person name="Morin E."/>
            <person name="Salamov A."/>
            <person name="Lipzen A."/>
            <person name="Mereny Z."/>
            <person name="Hegedus B."/>
            <person name="Baldrian P."/>
            <person name="Stursova M."/>
            <person name="Weitz H."/>
            <person name="Taylor A."/>
            <person name="Grigoriev I.V."/>
            <person name="Nagy L.G."/>
            <person name="Martin F."/>
            <person name="Kauserud H."/>
        </authorList>
    </citation>
    <scope>NUCLEOTIDE SEQUENCE</scope>
    <source>
        <strain evidence="5">9284</strain>
    </source>
</reference>
<gene>
    <name evidence="5" type="ORF">FB45DRAFT_992602</name>
</gene>
<dbReference type="Proteomes" id="UP001221142">
    <property type="component" value="Unassembled WGS sequence"/>
</dbReference>
<evidence type="ECO:0000313" key="6">
    <source>
        <dbReference type="Proteomes" id="UP001221142"/>
    </source>
</evidence>
<dbReference type="EC" id="3.1.1.-" evidence="3"/>
<dbReference type="SUPFAM" id="SSF53474">
    <property type="entry name" value="alpha/beta-Hydrolases"/>
    <property type="match status" value="1"/>
</dbReference>
<dbReference type="Pfam" id="PF00135">
    <property type="entry name" value="COesterase"/>
    <property type="match status" value="1"/>
</dbReference>
<dbReference type="PANTHER" id="PTHR11559">
    <property type="entry name" value="CARBOXYLESTERASE"/>
    <property type="match status" value="1"/>
</dbReference>
<comment type="similarity">
    <text evidence="1 3">Belongs to the type-B carboxylesterase/lipase family.</text>
</comment>
<comment type="caution">
    <text evidence="5">The sequence shown here is derived from an EMBL/GenBank/DDBJ whole genome shotgun (WGS) entry which is preliminary data.</text>
</comment>
<keyword evidence="3" id="KW-0732">Signal</keyword>
<dbReference type="InterPro" id="IPR002018">
    <property type="entry name" value="CarbesteraseB"/>
</dbReference>